<dbReference type="PROSITE" id="PS50013">
    <property type="entry name" value="CHROMO_2"/>
    <property type="match status" value="1"/>
</dbReference>
<evidence type="ECO:0000256" key="6">
    <source>
        <dbReference type="ARBA" id="ARBA00022723"/>
    </source>
</evidence>
<feature type="domain" description="SET" evidence="11">
    <location>
        <begin position="382"/>
        <end position="504"/>
    </location>
</feature>
<dbReference type="GO" id="GO:0000775">
    <property type="term" value="C:chromosome, centromeric region"/>
    <property type="evidence" value="ECO:0007669"/>
    <property type="project" value="UniProtKB-SubCell"/>
</dbReference>
<evidence type="ECO:0000256" key="5">
    <source>
        <dbReference type="ARBA" id="ARBA00022691"/>
    </source>
</evidence>
<keyword evidence="4" id="KW-0808">Transferase</keyword>
<evidence type="ECO:0000256" key="4">
    <source>
        <dbReference type="ARBA" id="ARBA00022679"/>
    </source>
</evidence>
<keyword evidence="8" id="KW-0137">Centromere</keyword>
<keyword evidence="6" id="KW-0479">Metal-binding</keyword>
<dbReference type="PANTHER" id="PTHR46223:SF3">
    <property type="entry name" value="HISTONE-LYSINE N-METHYLTRANSFERASE SET-23"/>
    <property type="match status" value="1"/>
</dbReference>
<dbReference type="InterPro" id="IPR046341">
    <property type="entry name" value="SET_dom_sf"/>
</dbReference>
<feature type="domain" description="Chromo" evidence="10">
    <location>
        <begin position="153"/>
        <end position="214"/>
    </location>
</feature>
<gene>
    <name evidence="13" type="ORF">MSPICULIGERA_LOCUS10417</name>
</gene>
<evidence type="ECO:0000256" key="8">
    <source>
        <dbReference type="ARBA" id="ARBA00023328"/>
    </source>
</evidence>
<dbReference type="InterPro" id="IPR007728">
    <property type="entry name" value="Pre-SET_dom"/>
</dbReference>
<evidence type="ECO:0000256" key="9">
    <source>
        <dbReference type="SAM" id="MobiDB-lite"/>
    </source>
</evidence>
<evidence type="ECO:0000256" key="3">
    <source>
        <dbReference type="ARBA" id="ARBA00022603"/>
    </source>
</evidence>
<dbReference type="GO" id="GO:0008270">
    <property type="term" value="F:zinc ion binding"/>
    <property type="evidence" value="ECO:0007669"/>
    <property type="project" value="InterPro"/>
</dbReference>
<organism evidence="13 14">
    <name type="scientific">Mesorhabditis spiculigera</name>
    <dbReference type="NCBI Taxonomy" id="96644"/>
    <lineage>
        <taxon>Eukaryota</taxon>
        <taxon>Metazoa</taxon>
        <taxon>Ecdysozoa</taxon>
        <taxon>Nematoda</taxon>
        <taxon>Chromadorea</taxon>
        <taxon>Rhabditida</taxon>
        <taxon>Rhabditina</taxon>
        <taxon>Rhabditomorpha</taxon>
        <taxon>Rhabditoidea</taxon>
        <taxon>Rhabditidae</taxon>
        <taxon>Mesorhabditinae</taxon>
        <taxon>Mesorhabditis</taxon>
    </lineage>
</organism>
<dbReference type="Pfam" id="PF00856">
    <property type="entry name" value="SET"/>
    <property type="match status" value="1"/>
</dbReference>
<dbReference type="SMART" id="SM00317">
    <property type="entry name" value="SET"/>
    <property type="match status" value="1"/>
</dbReference>
<dbReference type="InterPro" id="IPR016197">
    <property type="entry name" value="Chromo-like_dom_sf"/>
</dbReference>
<evidence type="ECO:0000256" key="7">
    <source>
        <dbReference type="ARBA" id="ARBA00022833"/>
    </source>
</evidence>
<dbReference type="Gene3D" id="2.40.50.40">
    <property type="match status" value="1"/>
</dbReference>
<keyword evidence="3" id="KW-0489">Methyltransferase</keyword>
<dbReference type="SUPFAM" id="SSF82199">
    <property type="entry name" value="SET domain"/>
    <property type="match status" value="1"/>
</dbReference>
<accession>A0AA36FXS6</accession>
<feature type="compositionally biased region" description="Low complexity" evidence="9">
    <location>
        <begin position="35"/>
        <end position="51"/>
    </location>
</feature>
<dbReference type="PANTHER" id="PTHR46223">
    <property type="entry name" value="HISTONE-LYSINE N-METHYLTRANSFERASE SUV39H"/>
    <property type="match status" value="1"/>
</dbReference>
<reference evidence="13" key="1">
    <citation type="submission" date="2023-06" db="EMBL/GenBank/DDBJ databases">
        <authorList>
            <person name="Delattre M."/>
        </authorList>
    </citation>
    <scope>NUCLEOTIDE SEQUENCE</scope>
    <source>
        <strain evidence="13">AF72</strain>
    </source>
</reference>
<dbReference type="Proteomes" id="UP001177023">
    <property type="component" value="Unassembled WGS sequence"/>
</dbReference>
<dbReference type="InterPro" id="IPR050973">
    <property type="entry name" value="H3K9_Histone-Lys_N-MTase"/>
</dbReference>
<feature type="region of interest" description="Disordered" evidence="9">
    <location>
        <begin position="26"/>
        <end position="61"/>
    </location>
</feature>
<proteinExistence type="predicted"/>
<dbReference type="GO" id="GO:0042054">
    <property type="term" value="F:histone methyltransferase activity"/>
    <property type="evidence" value="ECO:0007669"/>
    <property type="project" value="InterPro"/>
</dbReference>
<feature type="domain" description="Post-SET" evidence="12">
    <location>
        <begin position="516"/>
        <end position="532"/>
    </location>
</feature>
<dbReference type="Pfam" id="PF00385">
    <property type="entry name" value="Chromo"/>
    <property type="match status" value="1"/>
</dbReference>
<dbReference type="InterPro" id="IPR000953">
    <property type="entry name" value="Chromo/chromo_shadow_dom"/>
</dbReference>
<dbReference type="SUPFAM" id="SSF54160">
    <property type="entry name" value="Chromo domain-like"/>
    <property type="match status" value="1"/>
</dbReference>
<sequence length="538" mass="60334">MVPTPRDRPMTLRKTLGQLQNFTIQKPYRRRRRSTSSISSAVTISSNVSSNGPESKTANLPGAIRGLEHNEIPTAWVRTGPAYYAGGHRREDFLKKLTQCEADDLESWKFAKGQAWKLADPGCEPWVLLEEVGETAERPQPLSIDQTGGAEEYEVDHIVAEATDSSGASHYLLHWKNWKAADSTWQLAKTVRRTAPLLCERFRLRTQALRHVMDHLTDDQKINLKKFEFTTDMKAWNLMRAETKSTWKLLQIEGLYNEALNAAGLPPIWVENWSVAERFDMPSSFQYITENITSARASAALKALAEEYHAPLCVCTDGCSSKATACCLKASDGIAFKPIDSDPVFRIVESIDYTPILQCGPDCRCNRDNCTQRVLTDDGRPIPLILFYEGRKGYGIRTPVRIPKGAFVGEYVGEVLTAEEADEPTRGTIYQHYLMKGHAALGEERLVVDAMHYGNAMRFINHSCDPNVVTQYVLWDRHGAYNAKVAFIAIRTIQPGEELTCDFQPNVLEPLGENGCFMRCLCGAARCKKFLAGTARED</sequence>
<protein>
    <recommendedName>
        <fullName evidence="15">SET domain-containing protein</fullName>
    </recommendedName>
</protein>
<dbReference type="GO" id="GO:0005634">
    <property type="term" value="C:nucleus"/>
    <property type="evidence" value="ECO:0007669"/>
    <property type="project" value="InterPro"/>
</dbReference>
<keyword evidence="14" id="KW-1185">Reference proteome</keyword>
<name>A0AA36FXS6_9BILA</name>
<dbReference type="InterPro" id="IPR023780">
    <property type="entry name" value="Chromo_domain"/>
</dbReference>
<feature type="non-terminal residue" evidence="13">
    <location>
        <position position="538"/>
    </location>
</feature>
<dbReference type="InterPro" id="IPR001214">
    <property type="entry name" value="SET_dom"/>
</dbReference>
<dbReference type="PROSITE" id="PS50868">
    <property type="entry name" value="POST_SET"/>
    <property type="match status" value="1"/>
</dbReference>
<evidence type="ECO:0000259" key="11">
    <source>
        <dbReference type="PROSITE" id="PS50280"/>
    </source>
</evidence>
<dbReference type="Gene3D" id="2.170.270.10">
    <property type="entry name" value="SET domain"/>
    <property type="match status" value="1"/>
</dbReference>
<comment type="subcellular location">
    <subcellularLocation>
        <location evidence="1">Chromosome</location>
        <location evidence="1">Centromere</location>
    </subcellularLocation>
</comment>
<evidence type="ECO:0008006" key="15">
    <source>
        <dbReference type="Google" id="ProtNLM"/>
    </source>
</evidence>
<evidence type="ECO:0000259" key="12">
    <source>
        <dbReference type="PROSITE" id="PS50868"/>
    </source>
</evidence>
<dbReference type="EMBL" id="CATQJA010002589">
    <property type="protein sequence ID" value="CAJ0572023.1"/>
    <property type="molecule type" value="Genomic_DNA"/>
</dbReference>
<dbReference type="Pfam" id="PF05033">
    <property type="entry name" value="Pre-SET"/>
    <property type="match status" value="1"/>
</dbReference>
<evidence type="ECO:0000256" key="2">
    <source>
        <dbReference type="ARBA" id="ARBA00022454"/>
    </source>
</evidence>
<dbReference type="PROSITE" id="PS50280">
    <property type="entry name" value="SET"/>
    <property type="match status" value="1"/>
</dbReference>
<keyword evidence="7" id="KW-0862">Zinc</keyword>
<evidence type="ECO:0000259" key="10">
    <source>
        <dbReference type="PROSITE" id="PS50013"/>
    </source>
</evidence>
<keyword evidence="2" id="KW-0158">Chromosome</keyword>
<dbReference type="AlphaFoldDB" id="A0AA36FXS6"/>
<dbReference type="InterPro" id="IPR003616">
    <property type="entry name" value="Post-SET_dom"/>
</dbReference>
<keyword evidence="5" id="KW-0949">S-adenosyl-L-methionine</keyword>
<evidence type="ECO:0000313" key="14">
    <source>
        <dbReference type="Proteomes" id="UP001177023"/>
    </source>
</evidence>
<comment type="caution">
    <text evidence="13">The sequence shown here is derived from an EMBL/GenBank/DDBJ whole genome shotgun (WGS) entry which is preliminary data.</text>
</comment>
<dbReference type="GO" id="GO:0032259">
    <property type="term" value="P:methylation"/>
    <property type="evidence" value="ECO:0007669"/>
    <property type="project" value="UniProtKB-KW"/>
</dbReference>
<evidence type="ECO:0000256" key="1">
    <source>
        <dbReference type="ARBA" id="ARBA00004584"/>
    </source>
</evidence>
<evidence type="ECO:0000313" key="13">
    <source>
        <dbReference type="EMBL" id="CAJ0572023.1"/>
    </source>
</evidence>